<reference evidence="1 2" key="1">
    <citation type="submission" date="2008-11" db="EMBL/GenBank/DDBJ databases">
        <title>Draft genome sequence of Bacteroides pectinophilus (ATCC 43243).</title>
        <authorList>
            <person name="Sudarsanam P."/>
            <person name="Ley R."/>
            <person name="Guruge J."/>
            <person name="Turnbaugh P.J."/>
            <person name="Mahowald M."/>
            <person name="Liep D."/>
            <person name="Gordon J."/>
        </authorList>
    </citation>
    <scope>NUCLEOTIDE SEQUENCE [LARGE SCALE GENOMIC DNA]</scope>
    <source>
        <strain evidence="1 2">ATCC 43243</strain>
    </source>
</reference>
<evidence type="ECO:0000313" key="2">
    <source>
        <dbReference type="Proteomes" id="UP000003136"/>
    </source>
</evidence>
<evidence type="ECO:0000313" key="1">
    <source>
        <dbReference type="EMBL" id="EEC56464.1"/>
    </source>
</evidence>
<gene>
    <name evidence="1" type="ORF">BACPEC_02973</name>
</gene>
<keyword evidence="2" id="KW-1185">Reference proteome</keyword>
<dbReference type="STRING" id="483218.BACPEC_02973"/>
<dbReference type="AlphaFoldDB" id="B7AW73"/>
<dbReference type="HOGENOM" id="CLU_3304931_0_0_9"/>
<proteinExistence type="predicted"/>
<sequence>MLKYNKTLVQVHSLFNHGICAGTQNRDALRGGRNGDYND</sequence>
<reference evidence="1 2" key="2">
    <citation type="submission" date="2008-11" db="EMBL/GenBank/DDBJ databases">
        <authorList>
            <person name="Fulton L."/>
            <person name="Clifton S."/>
            <person name="Fulton B."/>
            <person name="Xu J."/>
            <person name="Minx P."/>
            <person name="Pepin K.H."/>
            <person name="Johnson M."/>
            <person name="Bhonagiri V."/>
            <person name="Nash W.E."/>
            <person name="Mardis E.R."/>
            <person name="Wilson R.K."/>
        </authorList>
    </citation>
    <scope>NUCLEOTIDE SEQUENCE [LARGE SCALE GENOMIC DNA]</scope>
    <source>
        <strain evidence="1 2">ATCC 43243</strain>
    </source>
</reference>
<name>B7AW73_9FIRM</name>
<accession>B7AW73</accession>
<dbReference type="EMBL" id="ABVQ01000037">
    <property type="protein sequence ID" value="EEC56464.1"/>
    <property type="molecule type" value="Genomic_DNA"/>
</dbReference>
<protein>
    <submittedName>
        <fullName evidence="1">Uncharacterized protein</fullName>
    </submittedName>
</protein>
<dbReference type="Proteomes" id="UP000003136">
    <property type="component" value="Unassembled WGS sequence"/>
</dbReference>
<organism evidence="1 2">
    <name type="scientific">[Bacteroides] pectinophilus ATCC 43243</name>
    <dbReference type="NCBI Taxonomy" id="483218"/>
    <lineage>
        <taxon>Bacteria</taxon>
        <taxon>Bacillati</taxon>
        <taxon>Bacillota</taxon>
        <taxon>Clostridia</taxon>
        <taxon>Eubacteriales</taxon>
    </lineage>
</organism>
<comment type="caution">
    <text evidence="1">The sequence shown here is derived from an EMBL/GenBank/DDBJ whole genome shotgun (WGS) entry which is preliminary data.</text>
</comment>